<comment type="similarity">
    <text evidence="1">Belongs to the AHA1 family.</text>
</comment>
<dbReference type="Gene3D" id="3.30.530.20">
    <property type="match status" value="1"/>
</dbReference>
<keyword evidence="4" id="KW-1185">Reference proteome</keyword>
<dbReference type="CDD" id="cd07826">
    <property type="entry name" value="SRPBCC_CalC_Aha1-like_9"/>
    <property type="match status" value="1"/>
</dbReference>
<dbReference type="InterPro" id="IPR013538">
    <property type="entry name" value="ASHA1/2-like_C"/>
</dbReference>
<evidence type="ECO:0000256" key="1">
    <source>
        <dbReference type="ARBA" id="ARBA00006817"/>
    </source>
</evidence>
<reference evidence="3" key="1">
    <citation type="submission" date="2021-07" db="EMBL/GenBank/DDBJ databases">
        <title>Candidatus Kaistella beijingensis sp. nov. isolated from a municipal wastewater treatment plant is involved in sludge foaming.</title>
        <authorList>
            <person name="Song Y."/>
            <person name="Liu S.-J."/>
        </authorList>
    </citation>
    <scope>NUCLEOTIDE SEQUENCE</scope>
    <source>
        <strain evidence="3">DSM 43998</strain>
    </source>
</reference>
<evidence type="ECO:0000313" key="4">
    <source>
        <dbReference type="Proteomes" id="UP000887023"/>
    </source>
</evidence>
<organism evidence="3 4">
    <name type="scientific">Skermania pinensis</name>
    <dbReference type="NCBI Taxonomy" id="39122"/>
    <lineage>
        <taxon>Bacteria</taxon>
        <taxon>Bacillati</taxon>
        <taxon>Actinomycetota</taxon>
        <taxon>Actinomycetes</taxon>
        <taxon>Mycobacteriales</taxon>
        <taxon>Gordoniaceae</taxon>
        <taxon>Skermania</taxon>
    </lineage>
</organism>
<dbReference type="EMBL" id="CP079105">
    <property type="protein sequence ID" value="QXQ15208.1"/>
    <property type="molecule type" value="Genomic_DNA"/>
</dbReference>
<dbReference type="Pfam" id="PF08327">
    <property type="entry name" value="AHSA1"/>
    <property type="match status" value="1"/>
</dbReference>
<dbReference type="Proteomes" id="UP000887023">
    <property type="component" value="Chromosome"/>
</dbReference>
<dbReference type="SUPFAM" id="SSF55961">
    <property type="entry name" value="Bet v1-like"/>
    <property type="match status" value="1"/>
</dbReference>
<sequence>MTTTRNEATIAADPALPIIEIVREFDAPPELVYRAHVDPELFARWCGPNGMTNTIEVWDARDGGSWRYVAERDGATFGFHGCFHQLKPAERIVQTFTWEGMPDEVSLGFADFIDLGDGRTRLRERSLCDSFEARDGWLHSGMEVGVNDGYGKLDAVLVELS</sequence>
<evidence type="ECO:0000259" key="2">
    <source>
        <dbReference type="Pfam" id="PF08327"/>
    </source>
</evidence>
<dbReference type="RefSeq" id="WP_066471661.1">
    <property type="nucleotide sequence ID" value="NZ_CBCRUZ010000001.1"/>
</dbReference>
<name>A0ABX8SBP9_9ACTN</name>
<proteinExistence type="inferred from homology"/>
<feature type="domain" description="Activator of Hsp90 ATPase homologue 1/2-like C-terminal" evidence="2">
    <location>
        <begin position="26"/>
        <end position="157"/>
    </location>
</feature>
<dbReference type="InterPro" id="IPR023393">
    <property type="entry name" value="START-like_dom_sf"/>
</dbReference>
<protein>
    <submittedName>
        <fullName evidence="3">SRPBCC family protein</fullName>
    </submittedName>
</protein>
<gene>
    <name evidence="3" type="ORF">KV203_07740</name>
</gene>
<evidence type="ECO:0000313" key="3">
    <source>
        <dbReference type="EMBL" id="QXQ15208.1"/>
    </source>
</evidence>
<accession>A0ABX8SBP9</accession>